<gene>
    <name evidence="2" type="ORF">ACFFP0_25390</name>
</gene>
<name>A0ABV6AQP2_9HYPH</name>
<reference evidence="2 3" key="1">
    <citation type="submission" date="2024-09" db="EMBL/GenBank/DDBJ databases">
        <authorList>
            <person name="Sun Q."/>
            <person name="Mori K."/>
        </authorList>
    </citation>
    <scope>NUCLEOTIDE SEQUENCE [LARGE SCALE GENOMIC DNA]</scope>
    <source>
        <strain evidence="2 3">TBRC 4938</strain>
    </source>
</reference>
<evidence type="ECO:0000256" key="1">
    <source>
        <dbReference type="SAM" id="MobiDB-lite"/>
    </source>
</evidence>
<sequence>MAKHHLPLQALPFPHHGDDAGLCPEQKGIETMTPGYAQTMGGRSMTAAKHKKTLPAEMGKLKNG</sequence>
<comment type="caution">
    <text evidence="2">The sequence shown here is derived from an EMBL/GenBank/DDBJ whole genome shotgun (WGS) entry which is preliminary data.</text>
</comment>
<accession>A0ABV6AQP2</accession>
<evidence type="ECO:0000313" key="2">
    <source>
        <dbReference type="EMBL" id="MFB9952192.1"/>
    </source>
</evidence>
<feature type="region of interest" description="Disordered" evidence="1">
    <location>
        <begin position="1"/>
        <end position="28"/>
    </location>
</feature>
<organism evidence="2 3">
    <name type="scientific">Rhizobium puerariae</name>
    <dbReference type="NCBI Taxonomy" id="1585791"/>
    <lineage>
        <taxon>Bacteria</taxon>
        <taxon>Pseudomonadati</taxon>
        <taxon>Pseudomonadota</taxon>
        <taxon>Alphaproteobacteria</taxon>
        <taxon>Hyphomicrobiales</taxon>
        <taxon>Rhizobiaceae</taxon>
        <taxon>Rhizobium/Agrobacterium group</taxon>
        <taxon>Rhizobium</taxon>
    </lineage>
</organism>
<dbReference type="Proteomes" id="UP001589692">
    <property type="component" value="Unassembled WGS sequence"/>
</dbReference>
<protein>
    <submittedName>
        <fullName evidence="2">Uncharacterized protein</fullName>
    </submittedName>
</protein>
<proteinExistence type="predicted"/>
<dbReference type="EMBL" id="JBHMAA010000032">
    <property type="protein sequence ID" value="MFB9952192.1"/>
    <property type="molecule type" value="Genomic_DNA"/>
</dbReference>
<evidence type="ECO:0000313" key="3">
    <source>
        <dbReference type="Proteomes" id="UP001589692"/>
    </source>
</evidence>
<keyword evidence="3" id="KW-1185">Reference proteome</keyword>